<sequence>MREPASALPEQVQRSYLERGLWDERPLGSGLEDWAEREAGRVALVDAEGTWTYGELARRVSAAVRRLRGLGVGPGSVVLLVAPVSAPAVAAYLALLRTGALVVALDRKAGMSDVRHARDQHRISAALAPDGVEIGLDDLGVPVLDLDSVVTDGAPAGSGPEPDPAAPAVALPTSGTTSRPKTVLHSIRTLRAGARNMAVTTAFAEHDAAFLSSPIASITGLMHVHLAIDRGGALVLEERFEPAASLDRVIRHGCTVLGGAPVIAEELLREAARRGLRDLPIRSVALGGAMIPRDLVETAMRDWGIVPSRVYGSSEVPVATHTLPEDRDESRLGDDGAPAEGTEIRISDEGEVLVRGPMLFLGYADPADQVTAFTGDGWFRTGDLGTVHDGRLAVTGRLKEIVIRKGLKVSLPEIDAAARSLPDVEEVAAYAVPDPQTGERLALAVRPSPGRAPTLASVVEALRTDGLATRKLPEELVVWEEPLPRTATGKIQRARLAAGGARRYLADRLLADDAPARPFDSDITVDSGKDRG</sequence>
<evidence type="ECO:0000256" key="2">
    <source>
        <dbReference type="ARBA" id="ARBA00022598"/>
    </source>
</evidence>
<evidence type="ECO:0000259" key="5">
    <source>
        <dbReference type="Pfam" id="PF13193"/>
    </source>
</evidence>
<evidence type="ECO:0000313" key="7">
    <source>
        <dbReference type="Proteomes" id="UP000191040"/>
    </source>
</evidence>
<dbReference type="PANTHER" id="PTHR43201">
    <property type="entry name" value="ACYL-COA SYNTHETASE"/>
    <property type="match status" value="1"/>
</dbReference>
<gene>
    <name evidence="6" type="ORF">SAMN06295964_1194</name>
</gene>
<organism evidence="6 7">
    <name type="scientific">Aeromicrobium choanae</name>
    <dbReference type="NCBI Taxonomy" id="1736691"/>
    <lineage>
        <taxon>Bacteria</taxon>
        <taxon>Bacillati</taxon>
        <taxon>Actinomycetota</taxon>
        <taxon>Actinomycetes</taxon>
        <taxon>Propionibacteriales</taxon>
        <taxon>Nocardioidaceae</taxon>
        <taxon>Aeromicrobium</taxon>
    </lineage>
</organism>
<dbReference type="OrthoDB" id="9803968at2"/>
<dbReference type="GO" id="GO:0031956">
    <property type="term" value="F:medium-chain fatty acid-CoA ligase activity"/>
    <property type="evidence" value="ECO:0007669"/>
    <property type="project" value="TreeGrafter"/>
</dbReference>
<dbReference type="Pfam" id="PF00501">
    <property type="entry name" value="AMP-binding"/>
    <property type="match status" value="1"/>
</dbReference>
<dbReference type="Pfam" id="PF13193">
    <property type="entry name" value="AMP-binding_C"/>
    <property type="match status" value="1"/>
</dbReference>
<dbReference type="AlphaFoldDB" id="A0A1T4YWH4"/>
<evidence type="ECO:0000256" key="1">
    <source>
        <dbReference type="ARBA" id="ARBA00006432"/>
    </source>
</evidence>
<dbReference type="CDD" id="cd04433">
    <property type="entry name" value="AFD_class_I"/>
    <property type="match status" value="1"/>
</dbReference>
<dbReference type="Gene3D" id="3.30.300.30">
    <property type="match status" value="1"/>
</dbReference>
<dbReference type="RefSeq" id="WP_078699303.1">
    <property type="nucleotide sequence ID" value="NZ_LT796768.1"/>
</dbReference>
<keyword evidence="2 6" id="KW-0436">Ligase</keyword>
<feature type="region of interest" description="Disordered" evidence="3">
    <location>
        <begin position="151"/>
        <end position="179"/>
    </location>
</feature>
<evidence type="ECO:0000256" key="3">
    <source>
        <dbReference type="SAM" id="MobiDB-lite"/>
    </source>
</evidence>
<dbReference type="EMBL" id="LT796768">
    <property type="protein sequence ID" value="SKB06130.1"/>
    <property type="molecule type" value="Genomic_DNA"/>
</dbReference>
<dbReference type="InterPro" id="IPR025110">
    <property type="entry name" value="AMP-bd_C"/>
</dbReference>
<proteinExistence type="inferred from homology"/>
<dbReference type="STRING" id="1736691.SAMN06295964_1194"/>
<dbReference type="PANTHER" id="PTHR43201:SF5">
    <property type="entry name" value="MEDIUM-CHAIN ACYL-COA LIGASE ACSF2, MITOCHONDRIAL"/>
    <property type="match status" value="1"/>
</dbReference>
<dbReference type="InterPro" id="IPR045851">
    <property type="entry name" value="AMP-bd_C_sf"/>
</dbReference>
<dbReference type="InterPro" id="IPR042099">
    <property type="entry name" value="ANL_N_sf"/>
</dbReference>
<evidence type="ECO:0000259" key="4">
    <source>
        <dbReference type="Pfam" id="PF00501"/>
    </source>
</evidence>
<reference evidence="7" key="1">
    <citation type="submission" date="2017-02" db="EMBL/GenBank/DDBJ databases">
        <authorList>
            <person name="Varghese N."/>
            <person name="Submissions S."/>
        </authorList>
    </citation>
    <scope>NUCLEOTIDE SEQUENCE [LARGE SCALE GENOMIC DNA]</scope>
    <source>
        <strain evidence="7">9H-4</strain>
    </source>
</reference>
<dbReference type="Gene3D" id="3.40.50.12780">
    <property type="entry name" value="N-terminal domain of ligase-like"/>
    <property type="match status" value="1"/>
</dbReference>
<accession>A0A1T4YWH4</accession>
<name>A0A1T4YWH4_9ACTN</name>
<feature type="domain" description="AMP-dependent synthetase/ligase" evidence="4">
    <location>
        <begin position="31"/>
        <end position="363"/>
    </location>
</feature>
<evidence type="ECO:0000313" key="6">
    <source>
        <dbReference type="EMBL" id="SKB06130.1"/>
    </source>
</evidence>
<feature type="domain" description="AMP-binding enzyme C-terminal" evidence="5">
    <location>
        <begin position="413"/>
        <end position="490"/>
    </location>
</feature>
<protein>
    <submittedName>
        <fullName evidence="6">Acyl-CoA synthetase (AMP-forming)/AMP-acid ligase II</fullName>
    </submittedName>
</protein>
<comment type="similarity">
    <text evidence="1">Belongs to the ATP-dependent AMP-binding enzyme family.</text>
</comment>
<dbReference type="GO" id="GO:0006631">
    <property type="term" value="P:fatty acid metabolic process"/>
    <property type="evidence" value="ECO:0007669"/>
    <property type="project" value="TreeGrafter"/>
</dbReference>
<dbReference type="Proteomes" id="UP000191040">
    <property type="component" value="Chromosome I"/>
</dbReference>
<dbReference type="InterPro" id="IPR000873">
    <property type="entry name" value="AMP-dep_synth/lig_dom"/>
</dbReference>
<keyword evidence="7" id="KW-1185">Reference proteome</keyword>
<dbReference type="SUPFAM" id="SSF56801">
    <property type="entry name" value="Acetyl-CoA synthetase-like"/>
    <property type="match status" value="1"/>
</dbReference>